<evidence type="ECO:0000256" key="2">
    <source>
        <dbReference type="ARBA" id="ARBA00023125"/>
    </source>
</evidence>
<dbReference type="Gene3D" id="1.10.10.10">
    <property type="entry name" value="Winged helix-like DNA-binding domain superfamily/Winged helix DNA-binding domain"/>
    <property type="match status" value="1"/>
</dbReference>
<dbReference type="SUPFAM" id="SSF46785">
    <property type="entry name" value="Winged helix' DNA-binding domain"/>
    <property type="match status" value="1"/>
</dbReference>
<name>A0A0K0XTD5_9GAMM</name>
<dbReference type="PROSITE" id="PS51063">
    <property type="entry name" value="HTH_CRP_2"/>
    <property type="match status" value="1"/>
</dbReference>
<dbReference type="AlphaFoldDB" id="A0A0K0XTD5"/>
<evidence type="ECO:0000313" key="4">
    <source>
        <dbReference type="EMBL" id="AKS40920.1"/>
    </source>
</evidence>
<keyword evidence="3" id="KW-0804">Transcription</keyword>
<evidence type="ECO:0000313" key="5">
    <source>
        <dbReference type="Proteomes" id="UP000066624"/>
    </source>
</evidence>
<dbReference type="InterPro" id="IPR012318">
    <property type="entry name" value="HTH_CRP"/>
</dbReference>
<reference evidence="4 5" key="1">
    <citation type="submission" date="2015-07" db="EMBL/GenBank/DDBJ databases">
        <authorList>
            <person name="Noorani M."/>
        </authorList>
    </citation>
    <scope>NUCLEOTIDE SEQUENCE [LARGE SCALE GENOMIC DNA]</scope>
    <source>
        <strain evidence="4 5">KCTC 42284</strain>
    </source>
</reference>
<dbReference type="SMART" id="SM00100">
    <property type="entry name" value="cNMP"/>
    <property type="match status" value="1"/>
</dbReference>
<organism evidence="4 5">
    <name type="scientific">Wenzhouxiangella marina</name>
    <dbReference type="NCBI Taxonomy" id="1579979"/>
    <lineage>
        <taxon>Bacteria</taxon>
        <taxon>Pseudomonadati</taxon>
        <taxon>Pseudomonadota</taxon>
        <taxon>Gammaproteobacteria</taxon>
        <taxon>Chromatiales</taxon>
        <taxon>Wenzhouxiangellaceae</taxon>
        <taxon>Wenzhouxiangella</taxon>
    </lineage>
</organism>
<dbReference type="GO" id="GO:0003677">
    <property type="term" value="F:DNA binding"/>
    <property type="evidence" value="ECO:0007669"/>
    <property type="project" value="UniProtKB-KW"/>
</dbReference>
<dbReference type="PANTHER" id="PTHR24567">
    <property type="entry name" value="CRP FAMILY TRANSCRIPTIONAL REGULATORY PROTEIN"/>
    <property type="match status" value="1"/>
</dbReference>
<keyword evidence="2" id="KW-0238">DNA-binding</keyword>
<evidence type="ECO:0000256" key="3">
    <source>
        <dbReference type="ARBA" id="ARBA00023163"/>
    </source>
</evidence>
<sequence length="223" mass="24966">MRDFQFYPVDREAMDRFLEICRRQHFAAKTTVMRPGDSGQSLMYVIEGSLTVSTEGDDGRELILSYVNPGDFLGEMGLFMKPREREVLVRTKTKCELAEVSYARLREALDNELSDCAVDILTAIGSKLAQRLLQARRKVFHLAFLDTQGRIAKALIDLCSEPDAVSHPEGTQIKITRQELSRIVGCSREMAGRVMKSLEEDGMLRASGKTVVVLGKYKGAQSV</sequence>
<dbReference type="PANTHER" id="PTHR24567:SF68">
    <property type="entry name" value="DNA-BINDING TRANSCRIPTIONAL DUAL REGULATOR CRP"/>
    <property type="match status" value="1"/>
</dbReference>
<dbReference type="PROSITE" id="PS50042">
    <property type="entry name" value="CNMP_BINDING_3"/>
    <property type="match status" value="1"/>
</dbReference>
<dbReference type="InterPro" id="IPR018490">
    <property type="entry name" value="cNMP-bd_dom_sf"/>
</dbReference>
<accession>A0A0K0XTD5</accession>
<protein>
    <submittedName>
        <fullName evidence="4">Transcriptional regulator</fullName>
    </submittedName>
</protein>
<dbReference type="InterPro" id="IPR000595">
    <property type="entry name" value="cNMP-bd_dom"/>
</dbReference>
<dbReference type="GO" id="GO:0003700">
    <property type="term" value="F:DNA-binding transcription factor activity"/>
    <property type="evidence" value="ECO:0007669"/>
    <property type="project" value="TreeGrafter"/>
</dbReference>
<dbReference type="Pfam" id="PF00027">
    <property type="entry name" value="cNMP_binding"/>
    <property type="match status" value="1"/>
</dbReference>
<dbReference type="Pfam" id="PF13545">
    <property type="entry name" value="HTH_Crp_2"/>
    <property type="match status" value="1"/>
</dbReference>
<keyword evidence="5" id="KW-1185">Reference proteome</keyword>
<dbReference type="EMBL" id="CP012154">
    <property type="protein sequence ID" value="AKS40920.1"/>
    <property type="molecule type" value="Genomic_DNA"/>
</dbReference>
<dbReference type="CDD" id="cd00038">
    <property type="entry name" value="CAP_ED"/>
    <property type="match status" value="1"/>
</dbReference>
<dbReference type="NCBIfam" id="NF008732">
    <property type="entry name" value="PRK11753.1"/>
    <property type="match status" value="1"/>
</dbReference>
<dbReference type="PRINTS" id="PR00034">
    <property type="entry name" value="HTHCRP"/>
</dbReference>
<dbReference type="InterPro" id="IPR050397">
    <property type="entry name" value="Env_Response_Regulators"/>
</dbReference>
<keyword evidence="1" id="KW-0805">Transcription regulation</keyword>
<dbReference type="InterPro" id="IPR036388">
    <property type="entry name" value="WH-like_DNA-bd_sf"/>
</dbReference>
<dbReference type="PATRIC" id="fig|1579979.3.peg.543"/>
<dbReference type="RefSeq" id="WP_049724594.1">
    <property type="nucleotide sequence ID" value="NZ_CP012154.1"/>
</dbReference>
<proteinExistence type="predicted"/>
<dbReference type="InterPro" id="IPR014710">
    <property type="entry name" value="RmlC-like_jellyroll"/>
</dbReference>
<dbReference type="Gene3D" id="2.60.120.10">
    <property type="entry name" value="Jelly Rolls"/>
    <property type="match status" value="1"/>
</dbReference>
<dbReference type="KEGG" id="wma:WM2015_538"/>
<dbReference type="GO" id="GO:0005829">
    <property type="term" value="C:cytosol"/>
    <property type="evidence" value="ECO:0007669"/>
    <property type="project" value="TreeGrafter"/>
</dbReference>
<dbReference type="STRING" id="1579979.WM2015_538"/>
<gene>
    <name evidence="4" type="ORF">WM2015_538</name>
</gene>
<dbReference type="SMART" id="SM00419">
    <property type="entry name" value="HTH_CRP"/>
    <property type="match status" value="1"/>
</dbReference>
<dbReference type="FunFam" id="1.10.10.10:FF:000006">
    <property type="entry name" value="cAMP-activated global transcriptional regulator CRP"/>
    <property type="match status" value="1"/>
</dbReference>
<evidence type="ECO:0000256" key="1">
    <source>
        <dbReference type="ARBA" id="ARBA00023015"/>
    </source>
</evidence>
<dbReference type="InterPro" id="IPR036390">
    <property type="entry name" value="WH_DNA-bd_sf"/>
</dbReference>
<dbReference type="SUPFAM" id="SSF51206">
    <property type="entry name" value="cAMP-binding domain-like"/>
    <property type="match status" value="1"/>
</dbReference>
<dbReference type="Proteomes" id="UP000066624">
    <property type="component" value="Chromosome"/>
</dbReference>